<dbReference type="GO" id="GO:0016020">
    <property type="term" value="C:membrane"/>
    <property type="evidence" value="ECO:0007669"/>
    <property type="project" value="TreeGrafter"/>
</dbReference>
<reference evidence="4" key="1">
    <citation type="submission" date="2023-07" db="EMBL/GenBank/DDBJ databases">
        <title>draft genome sequence of fig (Ficus carica).</title>
        <authorList>
            <person name="Takahashi T."/>
            <person name="Nishimura K."/>
        </authorList>
    </citation>
    <scope>NUCLEOTIDE SEQUENCE</scope>
</reference>
<dbReference type="InterPro" id="IPR003130">
    <property type="entry name" value="GED"/>
</dbReference>
<evidence type="ECO:0000259" key="2">
    <source>
        <dbReference type="PROSITE" id="PS51388"/>
    </source>
</evidence>
<accession>A0AA88CV66</accession>
<evidence type="ECO:0000313" key="4">
    <source>
        <dbReference type="EMBL" id="GMN33070.1"/>
    </source>
</evidence>
<dbReference type="GO" id="GO:0005874">
    <property type="term" value="C:microtubule"/>
    <property type="evidence" value="ECO:0007669"/>
    <property type="project" value="TreeGrafter"/>
</dbReference>
<gene>
    <name evidence="3" type="ORF">TIFTF001_044753</name>
    <name evidence="4" type="ORF">TIFTF001_044756</name>
</gene>
<keyword evidence="5" id="KW-1185">Reference proteome</keyword>
<evidence type="ECO:0000313" key="5">
    <source>
        <dbReference type="Proteomes" id="UP001187192"/>
    </source>
</evidence>
<evidence type="ECO:0000256" key="1">
    <source>
        <dbReference type="ARBA" id="ARBA00023175"/>
    </source>
</evidence>
<dbReference type="PANTHER" id="PTHR11566:SF173">
    <property type="entry name" value="DYNAMIN-RELATED PROTEIN 4C"/>
    <property type="match status" value="1"/>
</dbReference>
<dbReference type="EMBL" id="BTGU01003490">
    <property type="protein sequence ID" value="GMN33070.1"/>
    <property type="molecule type" value="Genomic_DNA"/>
</dbReference>
<proteinExistence type="predicted"/>
<dbReference type="InterPro" id="IPR000375">
    <property type="entry name" value="Dynamin_stalk"/>
</dbReference>
<keyword evidence="1" id="KW-0505">Motor protein</keyword>
<name>A0AA88CV66_FICCA</name>
<dbReference type="SMART" id="SM00302">
    <property type="entry name" value="GED"/>
    <property type="match status" value="1"/>
</dbReference>
<dbReference type="EMBL" id="BTGU01003488">
    <property type="protein sequence ID" value="GMN33031.1"/>
    <property type="molecule type" value="Genomic_DNA"/>
</dbReference>
<dbReference type="InterPro" id="IPR020850">
    <property type="entry name" value="GED_dom"/>
</dbReference>
<dbReference type="Gene3D" id="1.20.120.1240">
    <property type="entry name" value="Dynamin, middle domain"/>
    <property type="match status" value="1"/>
</dbReference>
<protein>
    <recommendedName>
        <fullName evidence="2">GED domain-containing protein</fullName>
    </recommendedName>
</protein>
<dbReference type="PROSITE" id="PS51388">
    <property type="entry name" value="GED"/>
    <property type="match status" value="1"/>
</dbReference>
<dbReference type="InterPro" id="IPR022812">
    <property type="entry name" value="Dynamin"/>
</dbReference>
<dbReference type="AlphaFoldDB" id="A0AA88CV66"/>
<dbReference type="GO" id="GO:0005737">
    <property type="term" value="C:cytoplasm"/>
    <property type="evidence" value="ECO:0007669"/>
    <property type="project" value="TreeGrafter"/>
</dbReference>
<dbReference type="PANTHER" id="PTHR11566">
    <property type="entry name" value="DYNAMIN"/>
    <property type="match status" value="1"/>
</dbReference>
<sequence length="312" mass="36560">MRIIGLVKESLKKILRRGEFDEYPDKERMHCTARLVEMLQSFSDELDNSPQSDRARDFLMEEIKHLEEAKAISLPNFLPRTAFRTILQEKVTGISNIPTEFVGKVWDYIEEVVISVLMSHIEDYHQLQISARRAGLNIIEKMKIRSIEWVQEIVEMEKLTDYTCNPEFLSEWSRLMAEKEEFMRAINDNFQNQVNLEGFGWIDMQNIRPYRSLLDQAFDLRMRMIAYWRIVLRRLVDSLALHLQLSVNNLVNKELEQEIVSELMAPHGNGIERLMEESPSVATKRVKLTGSVKKLKECKEILAKIMDRIASN</sequence>
<organism evidence="4 5">
    <name type="scientific">Ficus carica</name>
    <name type="common">Common fig</name>
    <dbReference type="NCBI Taxonomy" id="3494"/>
    <lineage>
        <taxon>Eukaryota</taxon>
        <taxon>Viridiplantae</taxon>
        <taxon>Streptophyta</taxon>
        <taxon>Embryophyta</taxon>
        <taxon>Tracheophyta</taxon>
        <taxon>Spermatophyta</taxon>
        <taxon>Magnoliopsida</taxon>
        <taxon>eudicotyledons</taxon>
        <taxon>Gunneridae</taxon>
        <taxon>Pentapetalae</taxon>
        <taxon>rosids</taxon>
        <taxon>fabids</taxon>
        <taxon>Rosales</taxon>
        <taxon>Moraceae</taxon>
        <taxon>Ficeae</taxon>
        <taxon>Ficus</taxon>
    </lineage>
</organism>
<dbReference type="Proteomes" id="UP001187192">
    <property type="component" value="Unassembled WGS sequence"/>
</dbReference>
<dbReference type="GO" id="GO:0008017">
    <property type="term" value="F:microtubule binding"/>
    <property type="evidence" value="ECO:0007669"/>
    <property type="project" value="TreeGrafter"/>
</dbReference>
<comment type="caution">
    <text evidence="4">The sequence shown here is derived from an EMBL/GenBank/DDBJ whole genome shotgun (WGS) entry which is preliminary data.</text>
</comment>
<dbReference type="Pfam" id="PF02212">
    <property type="entry name" value="GED"/>
    <property type="match status" value="1"/>
</dbReference>
<evidence type="ECO:0000313" key="3">
    <source>
        <dbReference type="EMBL" id="GMN33031.1"/>
    </source>
</evidence>
<feature type="domain" description="GED" evidence="2">
    <location>
        <begin position="217"/>
        <end position="310"/>
    </location>
</feature>
<dbReference type="Pfam" id="PF01031">
    <property type="entry name" value="Dynamin_M"/>
    <property type="match status" value="1"/>
</dbReference>
<dbReference type="GO" id="GO:0005525">
    <property type="term" value="F:GTP binding"/>
    <property type="evidence" value="ECO:0007669"/>
    <property type="project" value="InterPro"/>
</dbReference>
<dbReference type="GO" id="GO:0003924">
    <property type="term" value="F:GTPase activity"/>
    <property type="evidence" value="ECO:0007669"/>
    <property type="project" value="InterPro"/>
</dbReference>